<comment type="caution">
    <text evidence="1">The sequence shown here is derived from an EMBL/GenBank/DDBJ whole genome shotgun (WGS) entry which is preliminary data.</text>
</comment>
<gene>
    <name evidence="1" type="ORF">QSH54_08630</name>
</gene>
<dbReference type="EMBL" id="JASVYU010000008">
    <property type="protein sequence ID" value="MDN0286712.1"/>
    <property type="molecule type" value="Genomic_DNA"/>
</dbReference>
<name>A0AAP4K919_9XANT</name>
<accession>A0AAP4K919</accession>
<dbReference type="RefSeq" id="WP_016901406.1">
    <property type="nucleotide sequence ID" value="NZ_CP044334.1"/>
</dbReference>
<protein>
    <submittedName>
        <fullName evidence="1">Uncharacterized protein</fullName>
    </submittedName>
</protein>
<organism evidence="1">
    <name type="scientific">Xanthomonas arboricola pv. pruni</name>
    <dbReference type="NCBI Taxonomy" id="69929"/>
    <lineage>
        <taxon>Bacteria</taxon>
        <taxon>Pseudomonadati</taxon>
        <taxon>Pseudomonadota</taxon>
        <taxon>Gammaproteobacteria</taxon>
        <taxon>Lysobacterales</taxon>
        <taxon>Lysobacteraceae</taxon>
        <taxon>Xanthomonas</taxon>
    </lineage>
</organism>
<reference evidence="1" key="1">
    <citation type="submission" date="2023-06" db="EMBL/GenBank/DDBJ databases">
        <title>Genome sequences of Xanthomonas arboricola from Serbia and Montenegro.</title>
        <authorList>
            <person name="Ilicic R."/>
            <person name="Jelusic A."/>
            <person name="Harrison J."/>
            <person name="Greer S."/>
            <person name="Grant M."/>
            <person name="Vicente J."/>
            <person name="Popovic Milovanovic T."/>
            <person name="Studholme D.J."/>
        </authorList>
    </citation>
    <scope>NUCLEOTIDE SEQUENCE</scope>
    <source>
        <strain evidence="1">Xp320</strain>
    </source>
</reference>
<dbReference type="AlphaFoldDB" id="A0AAP4K919"/>
<evidence type="ECO:0000313" key="1">
    <source>
        <dbReference type="EMBL" id="MDN0286712.1"/>
    </source>
</evidence>
<sequence>MADRASRTRKRQPVLATWNARRCNDIASSRERMARSRTDNKRQA</sequence>
<proteinExistence type="predicted"/>